<sequence>MDEVHKIKLEQIKLQIDGSYIMGVGRVDMENIDHVILAAYLVAKNESRESHHEELMNVIGRFGF</sequence>
<protein>
    <submittedName>
        <fullName evidence="1">Uncharacterized protein</fullName>
    </submittedName>
</protein>
<organism evidence="1">
    <name type="scientific">marine sediment metagenome</name>
    <dbReference type="NCBI Taxonomy" id="412755"/>
    <lineage>
        <taxon>unclassified sequences</taxon>
        <taxon>metagenomes</taxon>
        <taxon>ecological metagenomes</taxon>
    </lineage>
</organism>
<accession>A0A0F8XCT4</accession>
<dbReference type="EMBL" id="LAZR01063811">
    <property type="protein sequence ID" value="KKK58770.1"/>
    <property type="molecule type" value="Genomic_DNA"/>
</dbReference>
<comment type="caution">
    <text evidence="1">The sequence shown here is derived from an EMBL/GenBank/DDBJ whole genome shotgun (WGS) entry which is preliminary data.</text>
</comment>
<reference evidence="1" key="1">
    <citation type="journal article" date="2015" name="Nature">
        <title>Complex archaea that bridge the gap between prokaryotes and eukaryotes.</title>
        <authorList>
            <person name="Spang A."/>
            <person name="Saw J.H."/>
            <person name="Jorgensen S.L."/>
            <person name="Zaremba-Niedzwiedzka K."/>
            <person name="Martijn J."/>
            <person name="Lind A.E."/>
            <person name="van Eijk R."/>
            <person name="Schleper C."/>
            <person name="Guy L."/>
            <person name="Ettema T.J."/>
        </authorList>
    </citation>
    <scope>NUCLEOTIDE SEQUENCE</scope>
</reference>
<name>A0A0F8XCT4_9ZZZZ</name>
<evidence type="ECO:0000313" key="1">
    <source>
        <dbReference type="EMBL" id="KKK58770.1"/>
    </source>
</evidence>
<proteinExistence type="predicted"/>
<gene>
    <name evidence="1" type="ORF">LCGC14_3041070</name>
</gene>
<dbReference type="AlphaFoldDB" id="A0A0F8XCT4"/>